<dbReference type="AlphaFoldDB" id="C0PSX5"/>
<evidence type="ECO:0000256" key="1">
    <source>
        <dbReference type="ARBA" id="ARBA00009947"/>
    </source>
</evidence>
<dbReference type="Gene3D" id="3.30.1120.90">
    <property type="entry name" value="Nucleosome assembly protein"/>
    <property type="match status" value="1"/>
</dbReference>
<comment type="similarity">
    <text evidence="1 3">Belongs to the nucleosome assembly protein (NAP) family.</text>
</comment>
<dbReference type="GO" id="GO:0000724">
    <property type="term" value="P:double-strand break repair via homologous recombination"/>
    <property type="evidence" value="ECO:0007669"/>
    <property type="project" value="UniProtKB-ARBA"/>
</dbReference>
<dbReference type="Pfam" id="PF00956">
    <property type="entry name" value="NAP"/>
    <property type="match status" value="1"/>
</dbReference>
<organism evidence="6">
    <name type="scientific">Picea sitchensis</name>
    <name type="common">Sitka spruce</name>
    <name type="synonym">Pinus sitchensis</name>
    <dbReference type="NCBI Taxonomy" id="3332"/>
    <lineage>
        <taxon>Eukaryota</taxon>
        <taxon>Viridiplantae</taxon>
        <taxon>Streptophyta</taxon>
        <taxon>Embryophyta</taxon>
        <taxon>Tracheophyta</taxon>
        <taxon>Spermatophyta</taxon>
        <taxon>Pinopsida</taxon>
        <taxon>Pinidae</taxon>
        <taxon>Conifers I</taxon>
        <taxon>Pinales</taxon>
        <taxon>Pinaceae</taxon>
        <taxon>Picea</taxon>
    </lineage>
</organism>
<feature type="compositionally biased region" description="Acidic residues" evidence="5">
    <location>
        <begin position="220"/>
        <end position="255"/>
    </location>
</feature>
<dbReference type="GO" id="GO:0005634">
    <property type="term" value="C:nucleus"/>
    <property type="evidence" value="ECO:0007669"/>
    <property type="project" value="InterPro"/>
</dbReference>
<dbReference type="OMA" id="EPQHEMD"/>
<dbReference type="InterPro" id="IPR037231">
    <property type="entry name" value="NAP-like_sf"/>
</dbReference>
<feature type="compositionally biased region" description="Basic and acidic residues" evidence="5">
    <location>
        <begin position="152"/>
        <end position="168"/>
    </location>
</feature>
<evidence type="ECO:0000313" key="6">
    <source>
        <dbReference type="EMBL" id="ACN40915.1"/>
    </source>
</evidence>
<dbReference type="GO" id="GO:0042393">
    <property type="term" value="F:histone binding"/>
    <property type="evidence" value="ECO:0007669"/>
    <property type="project" value="UniProtKB-ARBA"/>
</dbReference>
<dbReference type="GO" id="GO:0006334">
    <property type="term" value="P:nucleosome assembly"/>
    <property type="evidence" value="ECO:0007669"/>
    <property type="project" value="InterPro"/>
</dbReference>
<protein>
    <submittedName>
        <fullName evidence="6">Uncharacterized protein</fullName>
    </submittedName>
</protein>
<dbReference type="InterPro" id="IPR002164">
    <property type="entry name" value="NAP_family"/>
</dbReference>
<reference evidence="6" key="1">
    <citation type="submission" date="2009-02" db="EMBL/GenBank/DDBJ databases">
        <title>Full length sequence-verified cDNA sequences from Sitka spruce (Picea sitchensis).</title>
        <authorList>
            <person name="Reid K.E."/>
            <person name="Liao N."/>
            <person name="Ralph S."/>
            <person name="Kolosova N."/>
            <person name="Oddy C."/>
            <person name="Moore R."/>
            <person name="Mayo M."/>
            <person name="Wagner S."/>
            <person name="King J."/>
            <person name="Yanchuk A."/>
            <person name="Holt R."/>
            <person name="Jones S."/>
            <person name="Marra M."/>
            <person name="Ritland C.E."/>
            <person name="Ritland K."/>
            <person name="Bohlmann J."/>
        </authorList>
    </citation>
    <scope>NUCLEOTIDE SEQUENCE</scope>
    <source>
        <tissue evidence="6">Bark</tissue>
    </source>
</reference>
<keyword evidence="4" id="KW-0175">Coiled coil</keyword>
<feature type="region of interest" description="Disordered" evidence="5">
    <location>
        <begin position="150"/>
        <end position="173"/>
    </location>
</feature>
<proteinExistence type="evidence at transcript level"/>
<accession>C0PSX5</accession>
<evidence type="ECO:0000256" key="5">
    <source>
        <dbReference type="SAM" id="MobiDB-lite"/>
    </source>
</evidence>
<dbReference type="EMBL" id="BT071456">
    <property type="protein sequence ID" value="ACN40915.1"/>
    <property type="molecule type" value="mRNA"/>
</dbReference>
<evidence type="ECO:0000256" key="2">
    <source>
        <dbReference type="ARBA" id="ARBA00023186"/>
    </source>
</evidence>
<name>C0PSX5_PICSI</name>
<keyword evidence="2" id="KW-0143">Chaperone</keyword>
<dbReference type="SUPFAM" id="SSF143113">
    <property type="entry name" value="NAP-like"/>
    <property type="match status" value="1"/>
</dbReference>
<sequence>MDRKRAKIDEVEALEDVDPQLVLSMERLQEAQDELDKANEEANDKVLEIEQTYMEKRRPIYQRRNEVIQKIPEFWLTAFLSHPHLSDLLTEDDQKAFKYLQSVNVEDLGDIKSGYKITFEFVPNPYFEDSKLCKVFRYVDDAAVTDVGNAPHWKDGMDLTKPKKDEKKGKKRSSKTDSFFNWFSEHVEEDLVVGMMQDEIAEIIKDDLWVNPLKYFNNENESDSEDDDDEDDVENKEGGEEEEDDDEDDDGDEDE</sequence>
<feature type="region of interest" description="Disordered" evidence="5">
    <location>
        <begin position="216"/>
        <end position="255"/>
    </location>
</feature>
<evidence type="ECO:0000256" key="3">
    <source>
        <dbReference type="RuleBase" id="RU003876"/>
    </source>
</evidence>
<dbReference type="PANTHER" id="PTHR11875">
    <property type="entry name" value="TESTIS-SPECIFIC Y-ENCODED PROTEIN"/>
    <property type="match status" value="1"/>
</dbReference>
<dbReference type="Gene3D" id="1.20.5.1500">
    <property type="match status" value="1"/>
</dbReference>
<evidence type="ECO:0000256" key="4">
    <source>
        <dbReference type="SAM" id="Coils"/>
    </source>
</evidence>
<feature type="coiled-coil region" evidence="4">
    <location>
        <begin position="21"/>
        <end position="52"/>
    </location>
</feature>